<proteinExistence type="predicted"/>
<feature type="domain" description="Carrier" evidence="7">
    <location>
        <begin position="2063"/>
        <end position="2137"/>
    </location>
</feature>
<dbReference type="NCBIfam" id="TIGR01733">
    <property type="entry name" value="AA-adenyl-dom"/>
    <property type="match status" value="3"/>
</dbReference>
<keyword evidence="5" id="KW-0045">Antibiotic biosynthesis</keyword>
<dbReference type="PANTHER" id="PTHR45527:SF1">
    <property type="entry name" value="FATTY ACID SYNTHASE"/>
    <property type="match status" value="1"/>
</dbReference>
<dbReference type="InterPro" id="IPR023213">
    <property type="entry name" value="CAT-like_dom_sf"/>
</dbReference>
<evidence type="ECO:0000313" key="9">
    <source>
        <dbReference type="Proteomes" id="UP001212326"/>
    </source>
</evidence>
<dbReference type="InterPro" id="IPR009081">
    <property type="entry name" value="PP-bd_ACP"/>
</dbReference>
<protein>
    <submittedName>
        <fullName evidence="8">Amino acid adenylation domain-containing protein</fullName>
    </submittedName>
</protein>
<dbReference type="Pfam" id="PF00501">
    <property type="entry name" value="AMP-binding"/>
    <property type="match status" value="3"/>
</dbReference>
<dbReference type="Gene3D" id="2.30.38.10">
    <property type="entry name" value="Luciferase, Domain 3"/>
    <property type="match status" value="1"/>
</dbReference>
<dbReference type="Gene3D" id="3.40.710.10">
    <property type="entry name" value="DD-peptidase/beta-lactamase superfamily"/>
    <property type="match status" value="1"/>
</dbReference>
<dbReference type="InterPro" id="IPR010060">
    <property type="entry name" value="NRPS_synth"/>
</dbReference>
<keyword evidence="4" id="KW-0677">Repeat</keyword>
<keyword evidence="2" id="KW-0596">Phosphopantetheine</keyword>
<dbReference type="Gene3D" id="3.30.559.30">
    <property type="entry name" value="Nonribosomal peptide synthetase, condensation domain"/>
    <property type="match status" value="4"/>
</dbReference>
<dbReference type="CDD" id="cd19531">
    <property type="entry name" value="LCL_NRPS-like"/>
    <property type="match status" value="1"/>
</dbReference>
<dbReference type="PROSITE" id="PS00012">
    <property type="entry name" value="PHOSPHOPANTETHEINE"/>
    <property type="match status" value="1"/>
</dbReference>
<dbReference type="PROSITE" id="PS50075">
    <property type="entry name" value="CARRIER"/>
    <property type="match status" value="3"/>
</dbReference>
<dbReference type="InterPro" id="IPR001466">
    <property type="entry name" value="Beta-lactam-related"/>
</dbReference>
<reference evidence="8 9" key="1">
    <citation type="submission" date="2022-12" db="EMBL/GenBank/DDBJ databases">
        <authorList>
            <person name="Mo P."/>
        </authorList>
    </citation>
    <scope>NUCLEOTIDE SEQUENCE [LARGE SCALE GENOMIC DNA]</scope>
    <source>
        <strain evidence="8 9">HUAS 2-6</strain>
    </source>
</reference>
<dbReference type="PROSITE" id="PS00455">
    <property type="entry name" value="AMP_BINDING"/>
    <property type="match status" value="3"/>
</dbReference>
<dbReference type="RefSeq" id="WP_270085940.1">
    <property type="nucleotide sequence ID" value="NZ_CP115300.1"/>
</dbReference>
<dbReference type="InterPro" id="IPR001242">
    <property type="entry name" value="Condensation_dom"/>
</dbReference>
<dbReference type="Proteomes" id="UP001212326">
    <property type="component" value="Chromosome"/>
</dbReference>
<dbReference type="SMART" id="SM00823">
    <property type="entry name" value="PKS_PP"/>
    <property type="match status" value="3"/>
</dbReference>
<dbReference type="Gene3D" id="3.30.300.30">
    <property type="match status" value="3"/>
</dbReference>
<dbReference type="InterPro" id="IPR036736">
    <property type="entry name" value="ACP-like_sf"/>
</dbReference>
<evidence type="ECO:0000313" key="8">
    <source>
        <dbReference type="EMBL" id="WBO68712.1"/>
    </source>
</evidence>
<dbReference type="Pfam" id="PF13193">
    <property type="entry name" value="AMP-binding_C"/>
    <property type="match status" value="3"/>
</dbReference>
<dbReference type="InterPro" id="IPR020806">
    <property type="entry name" value="PKS_PP-bd"/>
</dbReference>
<dbReference type="EMBL" id="CP115300">
    <property type="protein sequence ID" value="WBO68712.1"/>
    <property type="molecule type" value="Genomic_DNA"/>
</dbReference>
<keyword evidence="3" id="KW-0597">Phosphoprotein</keyword>
<dbReference type="InterPro" id="IPR006162">
    <property type="entry name" value="Ppantetheine_attach_site"/>
</dbReference>
<dbReference type="Gene3D" id="3.40.50.12780">
    <property type="entry name" value="N-terminal domain of ligase-like"/>
    <property type="match status" value="2"/>
</dbReference>
<evidence type="ECO:0000256" key="1">
    <source>
        <dbReference type="ARBA" id="ARBA00001957"/>
    </source>
</evidence>
<dbReference type="Pfam" id="PF00550">
    <property type="entry name" value="PP-binding"/>
    <property type="match status" value="3"/>
</dbReference>
<dbReference type="Gene3D" id="1.10.1200.10">
    <property type="entry name" value="ACP-like"/>
    <property type="match status" value="3"/>
</dbReference>
<evidence type="ECO:0000256" key="5">
    <source>
        <dbReference type="ARBA" id="ARBA00023194"/>
    </source>
</evidence>
<evidence type="ECO:0000256" key="3">
    <source>
        <dbReference type="ARBA" id="ARBA00022553"/>
    </source>
</evidence>
<organism evidence="8 9">
    <name type="scientific">Streptomyces camelliae</name>
    <dbReference type="NCBI Taxonomy" id="3004093"/>
    <lineage>
        <taxon>Bacteria</taxon>
        <taxon>Bacillati</taxon>
        <taxon>Actinomycetota</taxon>
        <taxon>Actinomycetes</taxon>
        <taxon>Kitasatosporales</taxon>
        <taxon>Streptomycetaceae</taxon>
        <taxon>Streptomyces</taxon>
    </lineage>
</organism>
<name>A0ABY7PGG3_9ACTN</name>
<dbReference type="Pfam" id="PF00144">
    <property type="entry name" value="Beta-lactamase"/>
    <property type="match status" value="1"/>
</dbReference>
<dbReference type="CDD" id="cd19543">
    <property type="entry name" value="DCL_NRPS"/>
    <property type="match status" value="1"/>
</dbReference>
<dbReference type="InterPro" id="IPR045851">
    <property type="entry name" value="AMP-bd_C_sf"/>
</dbReference>
<sequence>MTTSSELTDAKRELLARRLRGRAVPAPAGGPGGSGIPRRTAGTPAPLAPVQHNLWVADRLLSDNSVFSVHRVLRLTGPLDRTAVRHALDRLVERHEALRTTFQDTRPPAQTPQPPAPAPLRIVDLGHLPPAARRNAAVRLAEEELAQPFDLARGPVFRALLAVLDDTTHLLVLNLHHCVADEWSCGVLAREFGALYAACREGRTTELPALPVTYADYSAWQSERLSGELLDGQLAYWRTALADTPPVLELPADRVRPPVPSFRGHSARRQLSPETSSALRAYAAGHHVTLFTALLSLYGAFLHRWSGGQERFAVATPVSGRVSADTEPLIGMLANTLPIPLDHSGAPDFATLLKRANTAVLGALEHQDVTFEQLVTDSGLPRDGSRNPLAQVMFQCIEAREHVWELPDVTVERERLRGGSAKVDLTLAAVNLGETVQLDLIGERTLFEPGTVERMLDCLVEVVTQAVAAPGTPVLAVRLLTAEQERAAHDWNRTETARPHGRTLVDLFADTVAAHPDATAVISGTTALSYRELKAAADRVAGRLRQAGARPGDLVGLHLSRGAHLLPALLGVLSAGCAYLPLPTDHPRERLTAMLHDAGAALVLTEPGHPDLAPGLPTVDVRADGEPTGAGRPLGTPRPCPADLAYVLYTSGSTGRPKGVEVEHGGLLNLLLDQRDRLGAGPGDVWLGLTALSFDIAAVELYLPLVTGGRLVLAPDGTGRDGAAAAGLVRAHGVTHAQATPSGWRVLLAAGAALPQLAVALTAGEPLPPALAREIRGKAHRLLNGYGPTETTVFATIDELTGDDDEITIGRPLDNYTAHILDTGLRPVPVGVPGELYIGGAGVGRGYLRRPALTAERFVPDPFGPPGARLYRTGDLAARRADGRIRFLGRNDHQVKIRGHRIELGEIEARLAEHPGVAQAVVAPQETPSGTRLVGYVVGTAAEDELRRHLTAVLPAAMVPAVFVRLESMPLSANGKADRARLPAPDPGAAAPVAPAPLADGAQRALAAVWTELLGVPVTGPQDNFFALGGDSVSAVFLASKAREAGYALTTRQVFDHQTLAELAAVAEPLEPAPGAVRPTPRDFPLAGLDQEALDRILADAPPGGIQDIYPLTPLQAGMLFQSVHDPDGSAYFNQYRVDIDGDLDTDVLRSAWQHVVDRHDALRCSFRWEGVPRPLQVVHRTAPVDFQVLDWTGIPASELPGRLDALLAGERRRGFDLFRTPPHRFQLIRTGPAAHHLIWHSHHMLADGWSVGPLLNEVFTTATALRRDGRPPRDLPEPVPHRTYVEWLQRQNPGAAERYWRDQLAGVSEPTPVPVVRRPAEGTAGGEARSVELVLDSAVVERLNRLARERRCTLGTLVQGAWALLLGRWSRRDDVVFGLTVSGRSADLPGIERTVGLLINTLPVRVRWDEDETLGDWLGRLAGQLAALRDVEHCSLSDIHSWSQVPRDQRLFDSVLVFQNLALAERADLGGLAVRMGPVRQSSGLPLMLSARFAASGAVLELVHEDDQVDTADAERLLASLGHLLTAFADRPAARLRELAALPEDAHDLIVRRWNATEREFPHASTVPAMIAGQAARTPDAVAVVSGGKRLSYAELDARARALAHRLRQEGVRPGDRVALRADRSADLLVAVLAVWRAGAAYVPLDPEYPDERAAYVLSDSGANVLLASSAPPAALAAACRTVLRIEEAAGEAPACDPVTPLPADLAYILYTSGSTGRPKGVEVAHGSLARLVAAMSDVLRAAPDDVWLGLTALSFDISTVELFVPLTTGGRVVVVPEEDRWDGGAQRALIRAHGVSHVQATPSGWRLLLAAGFGEDDGVRCALTGGEALPEQLAAELTAQLPRLVNVYGPTEATVWATFDELTGHDGEITIGRPLPNYTAHVLDDGMRPLPIGALGELYLGGAGVARGYHDRPGLTAERFVPDPFGPPGARLYRTGDLAARRADGRIRFLGRNDHQVKIRGHRIELGEIEEALARHPHVATAAVAVHRDDSGEPFLTGYVCGAGPDPADLRDFLRGELPRAMVPARFVVLERMPLSPAGKIDRGALPDPGAAAPETDRHIAPRTPAERALAEIWQEVLGVAEVGVSDDFFALGGNSVKAVLITARARERGLALTTRRLFAHPTVEALAATPSEVTAPESGTEPFALAGLTAAELDMLLGTVGRADTEDVLPLSPLQTGLLLHTLAETADYVRTFAVDLDGAFDQDAFEEAWRYLVDRYAILRSTFRWADVPHPVQVVRRHAAPEFTRVDLTGLPGEERAARLTELTEDERRTVFDLAEAPPARFLLVRLAEDRHRFVWTTHHIVFDGWSLHALFAEAFAAYRHRADTGRLPDAPPPPPYRDYLRWLQRQGADGGIARALERWRTELAGFTRPTPLPGSRPTGRPAAVHTERQVLPAGLLTALDRTARRHRVTVGTLVHTAWALLLARTSGERDVLFGTTLSGRFGDVPGIESMVGLLMNTLPLRLDVGPETPPAALLRSVHQRLAGLAGREHVFLGEVQRAAEVPGGKRLFDSLVVFTDVGTGSLPKGVRPVPESEVRDTGYPLVLEAVRTDRLVLELGCDRSRYDEPTARRLLAQTVRLLTALTEDHDRAAGLPMLSAQEYGLVVRDWNATGAGFPAERTLHSLIEEQAARTPDALAVRCGAEGLTYAELNSRANRVAHRLRRMGVGAGSLVALCTERSLEHVTGVVAILKAGAAFVPVDPEHPARRQAYILADARAQAVLTQRRRPASPPDGAETAVPVLALDDPAVWQDEPDHDPAPVALPADLCSLYYTSGSTGRPKGVASTHEGWVNRMWWMQRRHGLRPGDAVLHKTTLTFDDAAVEILWPLITGGQVVLLAPGAHRDAHEIADVVIRHGVVHVQFVPSVLEVFLDVLTPERAAAMTRLRSVLTSGEALRPVLVRRFRELFGDRVSLDNTWGATEVSIDSTFHVCTQADAAAEDGAVSLGRPFDNNTVYVLDADMSPVPVGISGELFIGGLGLARGYHGRPGLTAERFVPDPFGPPGARLYRTGDLGRWRADGTLEFGGRTDHQVKIGGVRVELGEIEDALRRAPGVKDAVVDVRVLDGVKILVGYTTGGTAPEQLRAALRAELPDAMVPNAFVTLDAVPLNANGKVDRAALPDPEPDAGAAAQSYVAPRTATEETLAGIWARVLRVRRVGVHDDFRVVGGDSILLIHTVARAREAGLPVTPRMVFEHPTIAGLAAAVDAAAARGRAVVVHAEQGRVTGEVPLGPIQAQYAELGPRDRFNQSLLLAVDATVAAGPLRAALSALAGHHDALRLRWTREADGWRQYLAEAEDADLLTVVDAPEEEATAVEAAHAGLDLAHGPLLRAVLLRPARRLLLVVHHVAVDTVSWNILVEDLNTLVAGGALPAKTTSVQYWARRLAEHAASTEFRPEAEYWALPRPAAAPLPLDRADGENTEGRSRTVRVVLPAAATEALLRQAPAAHGAEPDHLMLAALASTLTEWTGGDTAAFDVERHGREALFDEVDLSRTVGWFTGVRPVVVTLPDPDDTAACVAAVREHLRAAPAGSVGDGLARHLRPGTRDALAGRPRPQVCFNYHGRRDGTGTVAGAFRPLPQAMGEPVDPEQRRSHLVEIDSAVLEGQLHLVWRYAADHFDAATVEDLAERYLRRLTALVEHSATPGAVRRPAEPFVERLFAGTPAPLLPMLRHRVPGVGIAVIADGELRGAWGFGTLGTENPTPVDARTLFQVGSISKHVTALAVLRLVQEGRLDLDTDVNRLLTSWRLPGEGGVTLRHLLSHTSGLGEQAYHGYRGGERMPTLREVLDGRPPAVTPAVRPERPPGSGYQYSSSNYAVVHQVLEDVTGQPFGPLLRSLVLEPLGMSDSDFAPDAPYRYDGPVALNHRLDGTAYPEGWHLYPESAAGGLWSTPADVARVAIEIQRAVAGGPAAFLTAESAAEMLRPVPGTPGGLGTIGKPYGERRWFGHTGGVPGFRSLTWADPDRGLGLVVTSNSDAGEDFLRELLHELGVGLEDARW</sequence>
<keyword evidence="9" id="KW-1185">Reference proteome</keyword>
<dbReference type="NCBIfam" id="NF003417">
    <property type="entry name" value="PRK04813.1"/>
    <property type="match status" value="3"/>
</dbReference>
<dbReference type="CDD" id="cd19534">
    <property type="entry name" value="E_NRPS"/>
    <property type="match status" value="1"/>
</dbReference>
<evidence type="ECO:0000256" key="2">
    <source>
        <dbReference type="ARBA" id="ARBA00022450"/>
    </source>
</evidence>
<evidence type="ECO:0000256" key="4">
    <source>
        <dbReference type="ARBA" id="ARBA00022737"/>
    </source>
</evidence>
<dbReference type="Gene3D" id="3.40.50.980">
    <property type="match status" value="2"/>
</dbReference>
<dbReference type="Pfam" id="PF00668">
    <property type="entry name" value="Condensation"/>
    <property type="match status" value="4"/>
</dbReference>
<evidence type="ECO:0000259" key="7">
    <source>
        <dbReference type="PROSITE" id="PS50075"/>
    </source>
</evidence>
<dbReference type="Gene3D" id="3.30.559.10">
    <property type="entry name" value="Chloramphenicol acetyltransferase-like domain"/>
    <property type="match status" value="4"/>
</dbReference>
<dbReference type="InterPro" id="IPR042099">
    <property type="entry name" value="ANL_N_sf"/>
</dbReference>
<dbReference type="SUPFAM" id="SSF47336">
    <property type="entry name" value="ACP-like"/>
    <property type="match status" value="3"/>
</dbReference>
<feature type="region of interest" description="Disordered" evidence="6">
    <location>
        <begin position="18"/>
        <end position="45"/>
    </location>
</feature>
<comment type="cofactor">
    <cofactor evidence="1">
        <name>pantetheine 4'-phosphate</name>
        <dbReference type="ChEBI" id="CHEBI:47942"/>
    </cofactor>
</comment>
<dbReference type="PANTHER" id="PTHR45527">
    <property type="entry name" value="NONRIBOSOMAL PEPTIDE SYNTHETASE"/>
    <property type="match status" value="1"/>
</dbReference>
<dbReference type="InterPro" id="IPR025110">
    <property type="entry name" value="AMP-bd_C"/>
</dbReference>
<dbReference type="InterPro" id="IPR020845">
    <property type="entry name" value="AMP-binding_CS"/>
</dbReference>
<feature type="domain" description="Carrier" evidence="7">
    <location>
        <begin position="3136"/>
        <end position="3210"/>
    </location>
</feature>
<dbReference type="NCBIfam" id="TIGR01720">
    <property type="entry name" value="NRPS-para261"/>
    <property type="match status" value="1"/>
</dbReference>
<dbReference type="InterPro" id="IPR010071">
    <property type="entry name" value="AA_adenyl_dom"/>
</dbReference>
<dbReference type="InterPro" id="IPR000873">
    <property type="entry name" value="AMP-dep_synth/lig_dom"/>
</dbReference>
<dbReference type="InterPro" id="IPR012338">
    <property type="entry name" value="Beta-lactam/transpept-like"/>
</dbReference>
<gene>
    <name evidence="8" type="ORF">O1G22_40875</name>
</gene>
<dbReference type="CDD" id="cd05930">
    <property type="entry name" value="A_NRPS"/>
    <property type="match status" value="3"/>
</dbReference>
<dbReference type="SUPFAM" id="SSF56801">
    <property type="entry name" value="Acetyl-CoA synthetase-like"/>
    <property type="match status" value="3"/>
</dbReference>
<dbReference type="SUPFAM" id="SSF52777">
    <property type="entry name" value="CoA-dependent acyltransferases"/>
    <property type="match status" value="8"/>
</dbReference>
<feature type="domain" description="Carrier" evidence="7">
    <location>
        <begin position="997"/>
        <end position="1071"/>
    </location>
</feature>
<dbReference type="SUPFAM" id="SSF56601">
    <property type="entry name" value="beta-lactamase/transpeptidase-like"/>
    <property type="match status" value="1"/>
</dbReference>
<accession>A0ABY7PGG3</accession>
<evidence type="ECO:0000256" key="6">
    <source>
        <dbReference type="SAM" id="MobiDB-lite"/>
    </source>
</evidence>